<comment type="caution">
    <text evidence="1">The sequence shown here is derived from an EMBL/GenBank/DDBJ whole genome shotgun (WGS) entry which is preliminary data.</text>
</comment>
<evidence type="ECO:0000313" key="2">
    <source>
        <dbReference type="Proteomes" id="UP001163603"/>
    </source>
</evidence>
<dbReference type="EMBL" id="CM047738">
    <property type="protein sequence ID" value="KAJ0046880.1"/>
    <property type="molecule type" value="Genomic_DNA"/>
</dbReference>
<protein>
    <submittedName>
        <fullName evidence="1">Uncharacterized protein</fullName>
    </submittedName>
</protein>
<dbReference type="Proteomes" id="UP001163603">
    <property type="component" value="Chromosome 3"/>
</dbReference>
<name>A0ACC0Z907_9ROSI</name>
<keyword evidence="2" id="KW-1185">Reference proteome</keyword>
<gene>
    <name evidence="1" type="ORF">Pint_06083</name>
</gene>
<accession>A0ACC0Z907</accession>
<sequence length="83" mass="9943">MKAMREVQAFALSPRVKICGHSILRLPQEMSSRHLRVLLITKWRTWAACFIQAAWRRYSKRKKMEHFQRKENGTFSKEEADHV</sequence>
<organism evidence="1 2">
    <name type="scientific">Pistacia integerrima</name>
    <dbReference type="NCBI Taxonomy" id="434235"/>
    <lineage>
        <taxon>Eukaryota</taxon>
        <taxon>Viridiplantae</taxon>
        <taxon>Streptophyta</taxon>
        <taxon>Embryophyta</taxon>
        <taxon>Tracheophyta</taxon>
        <taxon>Spermatophyta</taxon>
        <taxon>Magnoliopsida</taxon>
        <taxon>eudicotyledons</taxon>
        <taxon>Gunneridae</taxon>
        <taxon>Pentapetalae</taxon>
        <taxon>rosids</taxon>
        <taxon>malvids</taxon>
        <taxon>Sapindales</taxon>
        <taxon>Anacardiaceae</taxon>
        <taxon>Pistacia</taxon>
    </lineage>
</organism>
<proteinExistence type="predicted"/>
<reference evidence="2" key="1">
    <citation type="journal article" date="2023" name="G3 (Bethesda)">
        <title>Genome assembly and association tests identify interacting loci associated with vigor, precocity, and sex in interspecific pistachio rootstocks.</title>
        <authorList>
            <person name="Palmer W."/>
            <person name="Jacygrad E."/>
            <person name="Sagayaradj S."/>
            <person name="Cavanaugh K."/>
            <person name="Han R."/>
            <person name="Bertier L."/>
            <person name="Beede B."/>
            <person name="Kafkas S."/>
            <person name="Golino D."/>
            <person name="Preece J."/>
            <person name="Michelmore R."/>
        </authorList>
    </citation>
    <scope>NUCLEOTIDE SEQUENCE [LARGE SCALE GENOMIC DNA]</scope>
</reference>
<evidence type="ECO:0000313" key="1">
    <source>
        <dbReference type="EMBL" id="KAJ0046880.1"/>
    </source>
</evidence>